<evidence type="ECO:0000256" key="5">
    <source>
        <dbReference type="ARBA" id="ARBA00022741"/>
    </source>
</evidence>
<dbReference type="InterPro" id="IPR020058">
    <property type="entry name" value="Glu/Gln-tRNA-synth_Ib_cat-dom"/>
</dbReference>
<dbReference type="InterPro" id="IPR004527">
    <property type="entry name" value="Glu-tRNA-ligase_bac/mito"/>
</dbReference>
<dbReference type="Gene3D" id="3.40.50.620">
    <property type="entry name" value="HUPs"/>
    <property type="match status" value="1"/>
</dbReference>
<name>A0A4P9XT57_9FUNG</name>
<evidence type="ECO:0000256" key="9">
    <source>
        <dbReference type="ARBA" id="ARBA00030865"/>
    </source>
</evidence>
<dbReference type="GO" id="GO:0008270">
    <property type="term" value="F:zinc ion binding"/>
    <property type="evidence" value="ECO:0007669"/>
    <property type="project" value="InterPro"/>
</dbReference>
<dbReference type="Pfam" id="PF00749">
    <property type="entry name" value="tRNA-synt_1c"/>
    <property type="match status" value="1"/>
</dbReference>
<evidence type="ECO:0000313" key="13">
    <source>
        <dbReference type="EMBL" id="RKP09316.1"/>
    </source>
</evidence>
<evidence type="ECO:0000256" key="1">
    <source>
        <dbReference type="ARBA" id="ARBA00004173"/>
    </source>
</evidence>
<dbReference type="InterPro" id="IPR014729">
    <property type="entry name" value="Rossmann-like_a/b/a_fold"/>
</dbReference>
<evidence type="ECO:0000256" key="11">
    <source>
        <dbReference type="RuleBase" id="RU363037"/>
    </source>
</evidence>
<dbReference type="InterPro" id="IPR001412">
    <property type="entry name" value="aa-tRNA-synth_I_CS"/>
</dbReference>
<keyword evidence="5 11" id="KW-0547">Nucleotide-binding</keyword>
<proteinExistence type="inferred from homology"/>
<dbReference type="SUPFAM" id="SSF52374">
    <property type="entry name" value="Nucleotidylyl transferase"/>
    <property type="match status" value="1"/>
</dbReference>
<evidence type="ECO:0000313" key="14">
    <source>
        <dbReference type="Proteomes" id="UP000271241"/>
    </source>
</evidence>
<dbReference type="EMBL" id="KZ992523">
    <property type="protein sequence ID" value="RKP09316.1"/>
    <property type="molecule type" value="Genomic_DNA"/>
</dbReference>
<evidence type="ECO:0000259" key="12">
    <source>
        <dbReference type="Pfam" id="PF00749"/>
    </source>
</evidence>
<keyword evidence="7 11" id="KW-0648">Protein biosynthesis</keyword>
<comment type="similarity">
    <text evidence="2">Belongs to the class-I aminoacyl-tRNA synthetase family. Glutamate--tRNA ligase type 1 subfamily.</text>
</comment>
<reference evidence="14" key="1">
    <citation type="journal article" date="2018" name="Nat. Microbiol.">
        <title>Leveraging single-cell genomics to expand the fungal tree of life.</title>
        <authorList>
            <person name="Ahrendt S.R."/>
            <person name="Quandt C.A."/>
            <person name="Ciobanu D."/>
            <person name="Clum A."/>
            <person name="Salamov A."/>
            <person name="Andreopoulos B."/>
            <person name="Cheng J.F."/>
            <person name="Woyke T."/>
            <person name="Pelin A."/>
            <person name="Henrissat B."/>
            <person name="Reynolds N.K."/>
            <person name="Benny G.L."/>
            <person name="Smith M.E."/>
            <person name="James T.Y."/>
            <person name="Grigoriev I.V."/>
        </authorList>
    </citation>
    <scope>NUCLEOTIDE SEQUENCE [LARGE SCALE GENOMIC DNA]</scope>
    <source>
        <strain evidence="14">RSA 1356</strain>
    </source>
</reference>
<dbReference type="InterPro" id="IPR049940">
    <property type="entry name" value="GluQ/Sye"/>
</dbReference>
<keyword evidence="8 11" id="KW-0030">Aminoacyl-tRNA synthetase</keyword>
<evidence type="ECO:0000256" key="4">
    <source>
        <dbReference type="ARBA" id="ARBA00022598"/>
    </source>
</evidence>
<keyword evidence="4 11" id="KW-0436">Ligase</keyword>
<evidence type="ECO:0000256" key="7">
    <source>
        <dbReference type="ARBA" id="ARBA00022917"/>
    </source>
</evidence>
<dbReference type="PROSITE" id="PS00178">
    <property type="entry name" value="AA_TRNA_LIGASE_I"/>
    <property type="match status" value="1"/>
</dbReference>
<feature type="domain" description="Glutamyl/glutaminyl-tRNA synthetase class Ib catalytic" evidence="12">
    <location>
        <begin position="5"/>
        <end position="314"/>
    </location>
</feature>
<dbReference type="GO" id="GO:0004818">
    <property type="term" value="F:glutamate-tRNA ligase activity"/>
    <property type="evidence" value="ECO:0007669"/>
    <property type="project" value="UniProtKB-EC"/>
</dbReference>
<dbReference type="EC" id="6.1.1.17" evidence="3"/>
<protein>
    <recommendedName>
        <fullName evidence="10">Glutamate--tRNA ligase, mitochondrial</fullName>
        <ecNumber evidence="3">6.1.1.17</ecNumber>
    </recommendedName>
    <alternativeName>
        <fullName evidence="9">Glutamyl-tRNA synthetase</fullName>
    </alternativeName>
</protein>
<dbReference type="InterPro" id="IPR033910">
    <property type="entry name" value="GluRS_core"/>
</dbReference>
<keyword evidence="14" id="KW-1185">Reference proteome</keyword>
<dbReference type="PANTHER" id="PTHR43311">
    <property type="entry name" value="GLUTAMATE--TRNA LIGASE"/>
    <property type="match status" value="1"/>
</dbReference>
<evidence type="ECO:0000256" key="8">
    <source>
        <dbReference type="ARBA" id="ARBA00023146"/>
    </source>
</evidence>
<organism evidence="13 14">
    <name type="scientific">Thamnocephalis sphaerospora</name>
    <dbReference type="NCBI Taxonomy" id="78915"/>
    <lineage>
        <taxon>Eukaryota</taxon>
        <taxon>Fungi</taxon>
        <taxon>Fungi incertae sedis</taxon>
        <taxon>Zoopagomycota</taxon>
        <taxon>Zoopagomycotina</taxon>
        <taxon>Zoopagomycetes</taxon>
        <taxon>Zoopagales</taxon>
        <taxon>Sigmoideomycetaceae</taxon>
        <taxon>Thamnocephalis</taxon>
    </lineage>
</organism>
<gene>
    <name evidence="13" type="ORF">THASP1DRAFT_14422</name>
</gene>
<sequence>MLSPVRVRFAPSPTGFLHLGGLRTALFNYLLARKTGGKFVLRIEDTDQTRLVPGAVDNLVSALAWAGVRPDEGPSQGGDYGPYVQASSEAADVLLKGEAYHCFCTPEQLAQQRLEASRTGRPTAYDRRCTRLAEREVAERLRQGVSSVIRFRVPAGRTQVEDVLHGSLSFDNATQEDPVLLKSDGMPTYHLASVVDDHAMRISHVLRGEEWLPSTPKHAMLYRSLGWQPPQFVHLPLLYNTDRTKLSKRFQHANVSYYQESGYLPEAVVNFVALMGWSPKTTEEVFSMQQLVDQFSLEGLNKAGAVVSHEKLDWLNKQHLMQKCSHEGDIAPVVAQLRQALRTSGLPST</sequence>
<accession>A0A4P9XT57</accession>
<evidence type="ECO:0000256" key="2">
    <source>
        <dbReference type="ARBA" id="ARBA00007894"/>
    </source>
</evidence>
<comment type="subcellular location">
    <subcellularLocation>
        <location evidence="1">Mitochondrion</location>
    </subcellularLocation>
</comment>
<dbReference type="FunFam" id="3.40.50.620:FF:000045">
    <property type="entry name" value="Glutamate--tRNA ligase, mitochondrial"/>
    <property type="match status" value="1"/>
</dbReference>
<dbReference type="GO" id="GO:0005524">
    <property type="term" value="F:ATP binding"/>
    <property type="evidence" value="ECO:0007669"/>
    <property type="project" value="UniProtKB-KW"/>
</dbReference>
<evidence type="ECO:0000256" key="6">
    <source>
        <dbReference type="ARBA" id="ARBA00022840"/>
    </source>
</evidence>
<dbReference type="AlphaFoldDB" id="A0A4P9XT57"/>
<dbReference type="InterPro" id="IPR000924">
    <property type="entry name" value="Glu/Gln-tRNA-synth"/>
</dbReference>
<dbReference type="CDD" id="cd00808">
    <property type="entry name" value="GluRS_core"/>
    <property type="match status" value="1"/>
</dbReference>
<dbReference type="PRINTS" id="PR00987">
    <property type="entry name" value="TRNASYNTHGLU"/>
</dbReference>
<dbReference type="OrthoDB" id="428822at2759"/>
<dbReference type="Proteomes" id="UP000271241">
    <property type="component" value="Unassembled WGS sequence"/>
</dbReference>
<evidence type="ECO:0000256" key="3">
    <source>
        <dbReference type="ARBA" id="ARBA00012835"/>
    </source>
</evidence>
<dbReference type="STRING" id="78915.A0A4P9XT57"/>
<evidence type="ECO:0000256" key="10">
    <source>
        <dbReference type="ARBA" id="ARBA00072917"/>
    </source>
</evidence>
<dbReference type="GO" id="GO:0005739">
    <property type="term" value="C:mitochondrion"/>
    <property type="evidence" value="ECO:0007669"/>
    <property type="project" value="UniProtKB-SubCell"/>
</dbReference>
<dbReference type="GO" id="GO:0006424">
    <property type="term" value="P:glutamyl-tRNA aminoacylation"/>
    <property type="evidence" value="ECO:0007669"/>
    <property type="project" value="InterPro"/>
</dbReference>
<keyword evidence="6 11" id="KW-0067">ATP-binding</keyword>
<dbReference type="NCBIfam" id="TIGR00464">
    <property type="entry name" value="gltX_bact"/>
    <property type="match status" value="1"/>
</dbReference>
<dbReference type="PANTHER" id="PTHR43311:SF2">
    <property type="entry name" value="GLUTAMATE--TRNA LIGASE, MITOCHONDRIAL-RELATED"/>
    <property type="match status" value="1"/>
</dbReference>